<name>A0A6I5KU36_9FLAO</name>
<reference evidence="2 3" key="1">
    <citation type="submission" date="2020-01" db="EMBL/GenBank/DDBJ databases">
        <title>Muricauda sediminis sp.nov. 40Bstr401.</title>
        <authorList>
            <person name="Xue Z."/>
            <person name="Zhu S."/>
            <person name="Ren N."/>
            <person name="Chen T."/>
            <person name="Chen X."/>
            <person name="Chen J."/>
            <person name="Yang J."/>
        </authorList>
    </citation>
    <scope>NUCLEOTIDE SEQUENCE [LARGE SCALE GENOMIC DNA]</scope>
    <source>
        <strain evidence="2 3">40Bstr401</strain>
    </source>
</reference>
<organism evidence="2 3">
    <name type="scientific">Flagellimonas sediminis</name>
    <dbReference type="NCBI Taxonomy" id="2696468"/>
    <lineage>
        <taxon>Bacteria</taxon>
        <taxon>Pseudomonadati</taxon>
        <taxon>Bacteroidota</taxon>
        <taxon>Flavobacteriia</taxon>
        <taxon>Flavobacteriales</taxon>
        <taxon>Flavobacteriaceae</taxon>
        <taxon>Flagellimonas</taxon>
    </lineage>
</organism>
<feature type="transmembrane region" description="Helical" evidence="1">
    <location>
        <begin position="12"/>
        <end position="41"/>
    </location>
</feature>
<gene>
    <name evidence="2" type="ORF">GTK07_14010</name>
</gene>
<accession>A0A6I5KU36</accession>
<dbReference type="InterPro" id="IPR011655">
    <property type="entry name" value="MpPF26"/>
</dbReference>
<protein>
    <submittedName>
        <fullName evidence="2">DUF4190 domain-containing protein</fullName>
    </submittedName>
</protein>
<sequence>MEQQKLPNATLIMVFGIISIVTCCCYGVLGLIFGVIALILANKAMKLHAENPDMYEGLSTVKTGRILAIIGIVLNVLYLLMCIWAISTFGWETLQDPQKMQELLEQYQ</sequence>
<feature type="transmembrane region" description="Helical" evidence="1">
    <location>
        <begin position="66"/>
        <end position="86"/>
    </location>
</feature>
<dbReference type="Pfam" id="PF07666">
    <property type="entry name" value="MpPF26"/>
    <property type="match status" value="1"/>
</dbReference>
<keyword evidence="1" id="KW-0472">Membrane</keyword>
<keyword evidence="3" id="KW-1185">Reference proteome</keyword>
<dbReference type="RefSeq" id="WP_163635876.1">
    <property type="nucleotide sequence ID" value="NZ_JAAAMI010000007.1"/>
</dbReference>
<dbReference type="NCBIfam" id="NF040945">
    <property type="entry name" value="CCC_membrane"/>
    <property type="match status" value="1"/>
</dbReference>
<keyword evidence="1" id="KW-1133">Transmembrane helix</keyword>
<comment type="caution">
    <text evidence="2">The sequence shown here is derived from an EMBL/GenBank/DDBJ whole genome shotgun (WGS) entry which is preliminary data.</text>
</comment>
<dbReference type="Proteomes" id="UP000468707">
    <property type="component" value="Unassembled WGS sequence"/>
</dbReference>
<evidence type="ECO:0000313" key="2">
    <source>
        <dbReference type="EMBL" id="NDV44444.1"/>
    </source>
</evidence>
<dbReference type="AlphaFoldDB" id="A0A6I5KU36"/>
<evidence type="ECO:0000313" key="3">
    <source>
        <dbReference type="Proteomes" id="UP000468707"/>
    </source>
</evidence>
<proteinExistence type="predicted"/>
<keyword evidence="1" id="KW-0812">Transmembrane</keyword>
<evidence type="ECO:0000256" key="1">
    <source>
        <dbReference type="SAM" id="Phobius"/>
    </source>
</evidence>
<dbReference type="EMBL" id="JAAAMI010000007">
    <property type="protein sequence ID" value="NDV44444.1"/>
    <property type="molecule type" value="Genomic_DNA"/>
</dbReference>